<feature type="region of interest" description="Disordered" evidence="2">
    <location>
        <begin position="282"/>
        <end position="346"/>
    </location>
</feature>
<evidence type="ECO:0008006" key="5">
    <source>
        <dbReference type="Google" id="ProtNLM"/>
    </source>
</evidence>
<keyword evidence="1" id="KW-0175">Coiled coil</keyword>
<accession>A0A2I1INN8</accession>
<proteinExistence type="predicted"/>
<feature type="coiled-coil region" evidence="1">
    <location>
        <begin position="212"/>
        <end position="254"/>
    </location>
</feature>
<dbReference type="SUPFAM" id="SSF109604">
    <property type="entry name" value="HD-domain/PDEase-like"/>
    <property type="match status" value="1"/>
</dbReference>
<dbReference type="EMBL" id="PKKO01000002">
    <property type="protein sequence ID" value="PKY72733.1"/>
    <property type="molecule type" value="Genomic_DNA"/>
</dbReference>
<keyword evidence="4" id="KW-1185">Reference proteome</keyword>
<sequence length="346" mass="38575">MTSAETPQWLPGAFARSMSNIGVKLDRAQLEELAQKLLVKWTSPNRHYHNVNHLVAVLTGIDELQGCTHDPDLLRVAAWLHGIVFSDYEEGDDARAVGEDEVASSAAAAKILQKTGLDESVVERICGLIISMKSHRSYPDDVDQQVLLDADMSMLATDPQDYRDYVRAVREEYAHVPAASYCRFRRRIVRKLLARNAIFNSPLAEDWESVARNNLEAEEARLDAELECLESDVRREANDAAEEHDEAIERYQHRSDDPSTGVIKGVAPLKSVSEPEVITAELPVVSDEDTQDSPQMAPNEGALEDEEDEADSSEQAEEDLSSSLELAIDVLDTVPKREEKKPPEQD</sequence>
<dbReference type="InterPro" id="IPR009218">
    <property type="entry name" value="HD_phosphohydro"/>
</dbReference>
<protein>
    <recommendedName>
        <fullName evidence="5">HD domain-containing protein</fullName>
    </recommendedName>
</protein>
<feature type="compositionally biased region" description="Acidic residues" evidence="2">
    <location>
        <begin position="302"/>
        <end position="320"/>
    </location>
</feature>
<dbReference type="Proteomes" id="UP000235122">
    <property type="component" value="Unassembled WGS sequence"/>
</dbReference>
<dbReference type="Gene3D" id="1.10.3210.10">
    <property type="entry name" value="Hypothetical protein af1432"/>
    <property type="match status" value="1"/>
</dbReference>
<gene>
    <name evidence="3" type="ORF">CYJ19_03565</name>
</gene>
<dbReference type="AlphaFoldDB" id="A0A2I1INN8"/>
<dbReference type="STRING" id="33007.HMPREF3198_01512"/>
<reference evidence="3 4" key="1">
    <citation type="submission" date="2017-12" db="EMBL/GenBank/DDBJ databases">
        <title>Phylogenetic diversity of female urinary microbiome.</title>
        <authorList>
            <person name="Thomas-White K."/>
            <person name="Wolfe A.J."/>
        </authorList>
    </citation>
    <scope>NUCLEOTIDE SEQUENCE [LARGE SCALE GENOMIC DNA]</scope>
    <source>
        <strain evidence="3 4">UMB0402</strain>
    </source>
</reference>
<dbReference type="PANTHER" id="PTHR21174">
    <property type="match status" value="1"/>
</dbReference>
<dbReference type="PANTHER" id="PTHR21174:SF0">
    <property type="entry name" value="HD PHOSPHOHYDROLASE FAMILY PROTEIN-RELATED"/>
    <property type="match status" value="1"/>
</dbReference>
<evidence type="ECO:0000256" key="1">
    <source>
        <dbReference type="SAM" id="Coils"/>
    </source>
</evidence>
<feature type="compositionally biased region" description="Basic and acidic residues" evidence="2">
    <location>
        <begin position="334"/>
        <end position="346"/>
    </location>
</feature>
<dbReference type="RefSeq" id="WP_101634612.1">
    <property type="nucleotide sequence ID" value="NZ_PKKO01000002.1"/>
</dbReference>
<evidence type="ECO:0000313" key="3">
    <source>
        <dbReference type="EMBL" id="PKY72733.1"/>
    </source>
</evidence>
<organism evidence="3 4">
    <name type="scientific">Winkia neuii</name>
    <dbReference type="NCBI Taxonomy" id="33007"/>
    <lineage>
        <taxon>Bacteria</taxon>
        <taxon>Bacillati</taxon>
        <taxon>Actinomycetota</taxon>
        <taxon>Actinomycetes</taxon>
        <taxon>Actinomycetales</taxon>
        <taxon>Actinomycetaceae</taxon>
        <taxon>Winkia</taxon>
    </lineage>
</organism>
<comment type="caution">
    <text evidence="3">The sequence shown here is derived from an EMBL/GenBank/DDBJ whole genome shotgun (WGS) entry which is preliminary data.</text>
</comment>
<evidence type="ECO:0000313" key="4">
    <source>
        <dbReference type="Proteomes" id="UP000235122"/>
    </source>
</evidence>
<name>A0A2I1INN8_9ACTO</name>
<evidence type="ECO:0000256" key="2">
    <source>
        <dbReference type="SAM" id="MobiDB-lite"/>
    </source>
</evidence>